<gene>
    <name evidence="1" type="ORF">NCS57_00928100</name>
</gene>
<reference evidence="1" key="1">
    <citation type="submission" date="2022-06" db="EMBL/GenBank/DDBJ databases">
        <title>Fusarium solani species complex genomes reveal bases of compartmentalisation and animal pathogenesis.</title>
        <authorList>
            <person name="Tsai I.J."/>
        </authorList>
    </citation>
    <scope>NUCLEOTIDE SEQUENCE</scope>
    <source>
        <strain evidence="1">Fu6.1</strain>
    </source>
</reference>
<evidence type="ECO:0000313" key="2">
    <source>
        <dbReference type="Proteomes" id="UP001065298"/>
    </source>
</evidence>
<organism evidence="1 2">
    <name type="scientific">Fusarium keratoplasticum</name>
    <dbReference type="NCBI Taxonomy" id="1328300"/>
    <lineage>
        <taxon>Eukaryota</taxon>
        <taxon>Fungi</taxon>
        <taxon>Dikarya</taxon>
        <taxon>Ascomycota</taxon>
        <taxon>Pezizomycotina</taxon>
        <taxon>Sordariomycetes</taxon>
        <taxon>Hypocreomycetidae</taxon>
        <taxon>Hypocreales</taxon>
        <taxon>Nectriaceae</taxon>
        <taxon>Fusarium</taxon>
        <taxon>Fusarium solani species complex</taxon>
    </lineage>
</organism>
<dbReference type="Proteomes" id="UP001065298">
    <property type="component" value="Chromosome 7"/>
</dbReference>
<protein>
    <submittedName>
        <fullName evidence="1">Uncharacterized protein</fullName>
    </submittedName>
</protein>
<comment type="caution">
    <text evidence="1">The sequence shown here is derived from an EMBL/GenBank/DDBJ whole genome shotgun (WGS) entry which is preliminary data.</text>
</comment>
<dbReference type="EMBL" id="CM046509">
    <property type="protein sequence ID" value="KAI8663275.1"/>
    <property type="molecule type" value="Genomic_DNA"/>
</dbReference>
<keyword evidence="2" id="KW-1185">Reference proteome</keyword>
<sequence length="340" mass="36514">MPAPETLPDSADDKSQYRVSRSKPSTDYKSFLSSCSRRSDLSNPIPSSLLYEYLLIMTTPKSQSGSSDVDMGRVENLENVRSAASISMSPEMFEKLYLSPPNAVKGDLRKTFGNPTPMALAGFLLALMPLTAALMGWRGASKFASSNIPAYFFLGGVLMLISGILEWILGNTYPATVFSSFGGFYLTFGGTLNPSFAAFSSYAPPDAKSAAEGMTTEGFNASLGFFLLAMAILSIIYLICSLRTNVAFVIIFLTLVPALFLLVGAFWVWAEDYTANTPLAQKLCQAAGALLFVTCLSGWYILLAILLAVVDFPIQIPVGDLTNVVKSKSSKPSYGGDGEA</sequence>
<accession>A0ACC0QPN3</accession>
<evidence type="ECO:0000313" key="1">
    <source>
        <dbReference type="EMBL" id="KAI8663275.1"/>
    </source>
</evidence>
<proteinExistence type="predicted"/>
<name>A0ACC0QPN3_9HYPO</name>